<evidence type="ECO:0000313" key="1">
    <source>
        <dbReference type="EMBL" id="SDZ24081.1"/>
    </source>
</evidence>
<gene>
    <name evidence="1" type="ORF">SAMN05444412_10873</name>
</gene>
<sequence length="811" mass="91029">MKGNRILMLQENLKEFKRQEKPTRDKSNVSESASFREIEEEIGRISNRIVDEDVFIVEILDFFFNRNISENQISDELREIAAECLFYAIKEINTNLIPFPPDEKPSVSWLTSEIVQNGYHELRKKNAFLGFKSQVGLKFKDDFETALLNSKISAAPKTMAQSMSSAKTALVVFMENTGALPFQWENSVGKLVQEGLEKIIDYVSEEFVKWLNKFKEAKGKKYQEVIILEDGKATYENLKVTLIDLSQKGYIIDVFTLAHGNASSFSGYQGISISDRDLQNIRNSYGSPLPLRVVYMMNCVGSGLNDDWLYVGAKAVAGSIRNNYIPEPMMSKFWQNWLRGDTFESAVKTAYNDSVKLITHTISNIKVIWPIPGVVIKAALEPHINRLLVDSEPKIEGNASLRIDSVSLVSGKSLSLTGRYSKAKYDTGEHVLAGLVSAFPVTPTYNIPIKGVDFTYAELIAMGDFYEDYDKMAKASASELVKLKALIDKSKRYYEGKLKGSPVGANPEDSDWQQATSGRYLKLAEDNFAHFAPSNSTYIASFSSAKPNHKSEWEKYHGQAISIMRKGMDSSAINDALVVNGFGDHFLTDAFAAGHLFNKDEISNYFKMLVLNSSGKINKQGEEMFGKIASKSFQGKLKDEFSKHETVDRLGGVWRPNINSADRFTKLLIGIMEQEPDIMGKTMVVKLIHDALNNYSGGISVTNNMGNKWQLRGDAKLDEKNLEAMRKAVVQSINNLSDALNDSSPVSMFFKKVWDYTPQPTAASVTIIKNLIRNYTNPARQEIVDGAVQLLQKNYQSLLDELIKRNILKKA</sequence>
<dbReference type="InterPro" id="IPR049756">
    <property type="entry name" value="PlcA-like_dom"/>
</dbReference>
<dbReference type="RefSeq" id="WP_019598217.1">
    <property type="nucleotide sequence ID" value="NZ_FNQC01000008.1"/>
</dbReference>
<accession>A0A1H3RFQ5</accession>
<comment type="caution">
    <text evidence="1">The sequence shown here is derived from an EMBL/GenBank/DDBJ whole genome shotgun (WGS) entry which is preliminary data.</text>
</comment>
<proteinExistence type="predicted"/>
<dbReference type="EMBL" id="FNQC01000008">
    <property type="protein sequence ID" value="SDZ24081.1"/>
    <property type="molecule type" value="Genomic_DNA"/>
</dbReference>
<name>A0A1H3RFQ5_9BACT</name>
<protein>
    <recommendedName>
        <fullName evidence="3">CHAT domain-containing protein</fullName>
    </recommendedName>
</protein>
<dbReference type="Proteomes" id="UP000199663">
    <property type="component" value="Unassembled WGS sequence"/>
</dbReference>
<evidence type="ECO:0000313" key="2">
    <source>
        <dbReference type="Proteomes" id="UP000199663"/>
    </source>
</evidence>
<reference evidence="1 2" key="1">
    <citation type="submission" date="2016-10" db="EMBL/GenBank/DDBJ databases">
        <authorList>
            <person name="Varghese N."/>
            <person name="Submissions S."/>
        </authorList>
    </citation>
    <scope>NUCLEOTIDE SEQUENCE [LARGE SCALE GENOMIC DNA]</scope>
    <source>
        <strain evidence="1 2">DSM 17997</strain>
    </source>
</reference>
<keyword evidence="2" id="KW-1185">Reference proteome</keyword>
<dbReference type="CDD" id="cd22893">
    <property type="entry name" value="PlcA-like"/>
    <property type="match status" value="1"/>
</dbReference>
<organism evidence="1 2">
    <name type="scientific">Rhodonellum ikkaensis</name>
    <dbReference type="NCBI Taxonomy" id="336829"/>
    <lineage>
        <taxon>Bacteria</taxon>
        <taxon>Pseudomonadati</taxon>
        <taxon>Bacteroidota</taxon>
        <taxon>Cytophagia</taxon>
        <taxon>Cytophagales</taxon>
        <taxon>Cytophagaceae</taxon>
        <taxon>Rhodonellum</taxon>
    </lineage>
</organism>
<evidence type="ECO:0008006" key="3">
    <source>
        <dbReference type="Google" id="ProtNLM"/>
    </source>
</evidence>